<gene>
    <name evidence="1" type="ORF">ENSA7_67960</name>
</gene>
<sequence length="176" mass="18503">MSDRPHPLHTELLAQLDPLLARVAALDLAAAVTPERIQVIEATLEREFPHAGPQIQALGDLIARGIEAGVLANRGQADARFSRVAKSSAATHGLSIDIVSMIGAGLEHTHPAGEVTIGFPASPGPATSPSDCQFEARRPGWVVLGPGSRHVPQVAGERMNLIYFLPGGAVEWHAPA</sequence>
<dbReference type="Pfam" id="PF16155">
    <property type="entry name" value="PnbB"/>
    <property type="match status" value="1"/>
</dbReference>
<dbReference type="OrthoDB" id="5514405at2"/>
<dbReference type="EMBL" id="PVNL01000134">
    <property type="protein sequence ID" value="PRP96726.1"/>
    <property type="molecule type" value="Genomic_DNA"/>
</dbReference>
<evidence type="ECO:0008006" key="3">
    <source>
        <dbReference type="Google" id="ProtNLM"/>
    </source>
</evidence>
<evidence type="ECO:0000313" key="1">
    <source>
        <dbReference type="EMBL" id="PRP96726.1"/>
    </source>
</evidence>
<proteinExistence type="predicted"/>
<name>A0A2S9XV28_9BACT</name>
<dbReference type="Proteomes" id="UP000238823">
    <property type="component" value="Unassembled WGS sequence"/>
</dbReference>
<evidence type="ECO:0000313" key="2">
    <source>
        <dbReference type="Proteomes" id="UP000238823"/>
    </source>
</evidence>
<comment type="caution">
    <text evidence="1">The sequence shown here is derived from an EMBL/GenBank/DDBJ whole genome shotgun (WGS) entry which is preliminary data.</text>
</comment>
<dbReference type="RefSeq" id="WP_106093613.1">
    <property type="nucleotide sequence ID" value="NZ_PVNL01000134.1"/>
</dbReference>
<organism evidence="1 2">
    <name type="scientific">Enhygromyxa salina</name>
    <dbReference type="NCBI Taxonomy" id="215803"/>
    <lineage>
        <taxon>Bacteria</taxon>
        <taxon>Pseudomonadati</taxon>
        <taxon>Myxococcota</taxon>
        <taxon>Polyangia</taxon>
        <taxon>Nannocystales</taxon>
        <taxon>Nannocystaceae</taxon>
        <taxon>Enhygromyxa</taxon>
    </lineage>
</organism>
<reference evidence="1 2" key="1">
    <citation type="submission" date="2018-03" db="EMBL/GenBank/DDBJ databases">
        <title>Draft Genome Sequences of the Obligatory Marine Myxobacteria Enhygromyxa salina SWB007.</title>
        <authorList>
            <person name="Poehlein A."/>
            <person name="Moghaddam J.A."/>
            <person name="Harms H."/>
            <person name="Alanjari M."/>
            <person name="Koenig G.M."/>
            <person name="Daniel R."/>
            <person name="Schaeberle T.F."/>
        </authorList>
    </citation>
    <scope>NUCLEOTIDE SEQUENCE [LARGE SCALE GENOMIC DNA]</scope>
    <source>
        <strain evidence="1 2">SWB007</strain>
    </source>
</reference>
<dbReference type="AlphaFoldDB" id="A0A2S9XV28"/>
<dbReference type="InterPro" id="IPR032345">
    <property type="entry name" value="PnbB"/>
</dbReference>
<protein>
    <recommendedName>
        <fullName evidence="3">DUF4863 family protein</fullName>
    </recommendedName>
</protein>
<accession>A0A2S9XV28</accession>